<evidence type="ECO:0000313" key="1">
    <source>
        <dbReference type="EMBL" id="MBC2593124.1"/>
    </source>
</evidence>
<proteinExistence type="predicted"/>
<dbReference type="SUPFAM" id="SSF160246">
    <property type="entry name" value="EspE N-terminal domain-like"/>
    <property type="match status" value="1"/>
</dbReference>
<sequence>MLEQRPLVLRSNRFLGAALLERDLVSNADLETANEKLLEVVQAGDLRSASLLNILIFELKALDETKLIDSLMERDEVSLIDLGNYDLGKFREMRVNIDVCWATFTIPFDRVEDFYMVATGYYLSEPAKQYWAEQFDGNILWYVASITSIAEALDRAGRELGELKEAES</sequence>
<comment type="caution">
    <text evidence="1">The sequence shown here is derived from an EMBL/GenBank/DDBJ whole genome shotgun (WGS) entry which is preliminary data.</text>
</comment>
<dbReference type="Proteomes" id="UP000546464">
    <property type="component" value="Unassembled WGS sequence"/>
</dbReference>
<organism evidence="1 2">
    <name type="scientific">Ruficoccus amylovorans</name>
    <dbReference type="NCBI Taxonomy" id="1804625"/>
    <lineage>
        <taxon>Bacteria</taxon>
        <taxon>Pseudomonadati</taxon>
        <taxon>Verrucomicrobiota</taxon>
        <taxon>Opitutia</taxon>
        <taxon>Puniceicoccales</taxon>
        <taxon>Cerasicoccaceae</taxon>
        <taxon>Ruficoccus</taxon>
    </lineage>
</organism>
<dbReference type="RefSeq" id="WP_185674120.1">
    <property type="nucleotide sequence ID" value="NZ_JACHVB010000012.1"/>
</dbReference>
<accession>A0A842HC38</accession>
<dbReference type="InterPro" id="IPR037257">
    <property type="entry name" value="T2SS_E_N_sf"/>
</dbReference>
<dbReference type="EMBL" id="JACHVB010000012">
    <property type="protein sequence ID" value="MBC2593124.1"/>
    <property type="molecule type" value="Genomic_DNA"/>
</dbReference>
<name>A0A842HC38_9BACT</name>
<protein>
    <recommendedName>
        <fullName evidence="3">Type II secretion system protein GspE N-terminal domain-containing protein</fullName>
    </recommendedName>
</protein>
<gene>
    <name evidence="1" type="ORF">H5P28_02510</name>
</gene>
<evidence type="ECO:0008006" key="3">
    <source>
        <dbReference type="Google" id="ProtNLM"/>
    </source>
</evidence>
<reference evidence="1 2" key="1">
    <citation type="submission" date="2020-07" db="EMBL/GenBank/DDBJ databases">
        <authorList>
            <person name="Feng X."/>
        </authorList>
    </citation>
    <scope>NUCLEOTIDE SEQUENCE [LARGE SCALE GENOMIC DNA]</scope>
    <source>
        <strain evidence="1 2">JCM31066</strain>
    </source>
</reference>
<keyword evidence="2" id="KW-1185">Reference proteome</keyword>
<evidence type="ECO:0000313" key="2">
    <source>
        <dbReference type="Proteomes" id="UP000546464"/>
    </source>
</evidence>
<dbReference type="AlphaFoldDB" id="A0A842HC38"/>